<gene>
    <name evidence="9" type="ORF">ACFSJH_08485</name>
</gene>
<evidence type="ECO:0000256" key="2">
    <source>
        <dbReference type="ARBA" id="ARBA00022448"/>
    </source>
</evidence>
<dbReference type="PROSITE" id="PS50928">
    <property type="entry name" value="ABC_TM1"/>
    <property type="match status" value="1"/>
</dbReference>
<dbReference type="CDD" id="cd06261">
    <property type="entry name" value="TM_PBP2"/>
    <property type="match status" value="1"/>
</dbReference>
<evidence type="ECO:0000313" key="10">
    <source>
        <dbReference type="Proteomes" id="UP001597362"/>
    </source>
</evidence>
<feature type="transmembrane region" description="Helical" evidence="7">
    <location>
        <begin position="137"/>
        <end position="155"/>
    </location>
</feature>
<dbReference type="Proteomes" id="UP001597362">
    <property type="component" value="Unassembled WGS sequence"/>
</dbReference>
<accession>A0ABW4YJE4</accession>
<comment type="subcellular location">
    <subcellularLocation>
        <location evidence="1 7">Cell membrane</location>
        <topology evidence="1 7">Multi-pass membrane protein</topology>
    </subcellularLocation>
</comment>
<organism evidence="9 10">
    <name type="scientific">Paenibacillus yanchengensis</name>
    <dbReference type="NCBI Taxonomy" id="2035833"/>
    <lineage>
        <taxon>Bacteria</taxon>
        <taxon>Bacillati</taxon>
        <taxon>Bacillota</taxon>
        <taxon>Bacilli</taxon>
        <taxon>Bacillales</taxon>
        <taxon>Paenibacillaceae</taxon>
        <taxon>Paenibacillus</taxon>
    </lineage>
</organism>
<evidence type="ECO:0000256" key="5">
    <source>
        <dbReference type="ARBA" id="ARBA00022989"/>
    </source>
</evidence>
<dbReference type="EMBL" id="JBHUHO010000024">
    <property type="protein sequence ID" value="MFD2115764.1"/>
    <property type="molecule type" value="Genomic_DNA"/>
</dbReference>
<dbReference type="InterPro" id="IPR000515">
    <property type="entry name" value="MetI-like"/>
</dbReference>
<evidence type="ECO:0000313" key="9">
    <source>
        <dbReference type="EMBL" id="MFD2115764.1"/>
    </source>
</evidence>
<name>A0ABW4YJE4_9BACL</name>
<dbReference type="SUPFAM" id="SSF161098">
    <property type="entry name" value="MetI-like"/>
    <property type="match status" value="1"/>
</dbReference>
<comment type="caution">
    <text evidence="9">The sequence shown here is derived from an EMBL/GenBank/DDBJ whole genome shotgun (WGS) entry which is preliminary data.</text>
</comment>
<evidence type="ECO:0000259" key="8">
    <source>
        <dbReference type="PROSITE" id="PS50928"/>
    </source>
</evidence>
<keyword evidence="4 7" id="KW-0812">Transmembrane</keyword>
<reference evidence="10" key="1">
    <citation type="journal article" date="2019" name="Int. J. Syst. Evol. Microbiol.">
        <title>The Global Catalogue of Microorganisms (GCM) 10K type strain sequencing project: providing services to taxonomists for standard genome sequencing and annotation.</title>
        <authorList>
            <consortium name="The Broad Institute Genomics Platform"/>
            <consortium name="The Broad Institute Genome Sequencing Center for Infectious Disease"/>
            <person name="Wu L."/>
            <person name="Ma J."/>
        </authorList>
    </citation>
    <scope>NUCLEOTIDE SEQUENCE [LARGE SCALE GENOMIC DNA]</scope>
    <source>
        <strain evidence="10">GH52</strain>
    </source>
</reference>
<proteinExistence type="inferred from homology"/>
<feature type="transmembrane region" description="Helical" evidence="7">
    <location>
        <begin position="109"/>
        <end position="131"/>
    </location>
</feature>
<dbReference type="Gene3D" id="1.10.3720.10">
    <property type="entry name" value="MetI-like"/>
    <property type="match status" value="1"/>
</dbReference>
<feature type="domain" description="ABC transmembrane type-1" evidence="8">
    <location>
        <begin position="74"/>
        <end position="278"/>
    </location>
</feature>
<evidence type="ECO:0000256" key="7">
    <source>
        <dbReference type="RuleBase" id="RU363032"/>
    </source>
</evidence>
<evidence type="ECO:0000256" key="4">
    <source>
        <dbReference type="ARBA" id="ARBA00022692"/>
    </source>
</evidence>
<evidence type="ECO:0000256" key="3">
    <source>
        <dbReference type="ARBA" id="ARBA00022475"/>
    </source>
</evidence>
<dbReference type="InterPro" id="IPR035906">
    <property type="entry name" value="MetI-like_sf"/>
</dbReference>
<evidence type="ECO:0000256" key="1">
    <source>
        <dbReference type="ARBA" id="ARBA00004651"/>
    </source>
</evidence>
<sequence>MTIKSKEDRLFEIANATVLTCVLIIILYPLIFVLSASISNPLLVIRGDILLFPKEITFQAYKQVFQHTEVWQGFTNTLVYTIAGTILNLVLTIMGAYPLSRRTLPGRKYIMVIILLTMFFSGGLIPTYLVIKQLGLINSYWVMVLPGAISVYNLIVMRTFFENIPEELHEAATIDGASTMKTLTRIVLPLSIPIIAVMVLFYGVTHWNAFFNGLIYLSDRTKYPLQLIIREILIQSQMQQMLDQADDSAAAQLLSAEGIKYALIVVTSLPVLVLYPMLQRYFVKGVMIGAIKG</sequence>
<keyword evidence="2 7" id="KW-0813">Transport</keyword>
<dbReference type="Pfam" id="PF00528">
    <property type="entry name" value="BPD_transp_1"/>
    <property type="match status" value="1"/>
</dbReference>
<dbReference type="RefSeq" id="WP_377771243.1">
    <property type="nucleotide sequence ID" value="NZ_JBHUHO010000024.1"/>
</dbReference>
<comment type="similarity">
    <text evidence="7">Belongs to the binding-protein-dependent transport system permease family.</text>
</comment>
<feature type="transmembrane region" description="Helical" evidence="7">
    <location>
        <begin position="12"/>
        <end position="34"/>
    </location>
</feature>
<keyword evidence="10" id="KW-1185">Reference proteome</keyword>
<protein>
    <submittedName>
        <fullName evidence="9">Carbohydrate ABC transporter permease</fullName>
    </submittedName>
</protein>
<dbReference type="PANTHER" id="PTHR43744:SF9">
    <property type="entry name" value="POLYGALACTURONAN_RHAMNOGALACTURONAN TRANSPORT SYSTEM PERMEASE PROTEIN YTCP"/>
    <property type="match status" value="1"/>
</dbReference>
<dbReference type="PANTHER" id="PTHR43744">
    <property type="entry name" value="ABC TRANSPORTER PERMEASE PROTEIN MG189-RELATED-RELATED"/>
    <property type="match status" value="1"/>
</dbReference>
<feature type="transmembrane region" description="Helical" evidence="7">
    <location>
        <begin position="78"/>
        <end position="97"/>
    </location>
</feature>
<evidence type="ECO:0000256" key="6">
    <source>
        <dbReference type="ARBA" id="ARBA00023136"/>
    </source>
</evidence>
<feature type="transmembrane region" description="Helical" evidence="7">
    <location>
        <begin position="258"/>
        <end position="278"/>
    </location>
</feature>
<keyword evidence="3" id="KW-1003">Cell membrane</keyword>
<keyword evidence="5 7" id="KW-1133">Transmembrane helix</keyword>
<keyword evidence="6 7" id="KW-0472">Membrane</keyword>
<feature type="transmembrane region" description="Helical" evidence="7">
    <location>
        <begin position="186"/>
        <end position="204"/>
    </location>
</feature>